<keyword evidence="2" id="KW-1185">Reference proteome</keyword>
<evidence type="ECO:0000313" key="2">
    <source>
        <dbReference type="Proteomes" id="UP000050741"/>
    </source>
</evidence>
<dbReference type="PROSITE" id="PS50188">
    <property type="entry name" value="B302_SPRY"/>
    <property type="match status" value="1"/>
</dbReference>
<reference evidence="2" key="1">
    <citation type="submission" date="2014-05" db="EMBL/GenBank/DDBJ databases">
        <title>The genome and life-stage specific transcriptomes of Globodera pallida elucidate key aspects of plant parasitism by a cyst nematode.</title>
        <authorList>
            <person name="Cotton J.A."/>
            <person name="Lilley C.J."/>
            <person name="Jones L.M."/>
            <person name="Kikuchi T."/>
            <person name="Reid A.J."/>
            <person name="Thorpe P."/>
            <person name="Tsai I.J."/>
            <person name="Beasley H."/>
            <person name="Blok V."/>
            <person name="Cock P.J.A."/>
            <person name="Van den Akker S.E."/>
            <person name="Holroyd N."/>
            <person name="Hunt M."/>
            <person name="Mantelin S."/>
            <person name="Naghra H."/>
            <person name="Pain A."/>
            <person name="Palomares-Rius J.E."/>
            <person name="Zarowiecki M."/>
            <person name="Berriman M."/>
            <person name="Jones J.T."/>
            <person name="Urwin P.E."/>
        </authorList>
    </citation>
    <scope>NUCLEOTIDE SEQUENCE [LARGE SCALE GENOMIC DNA]</scope>
    <source>
        <strain evidence="2">Lindley</strain>
    </source>
</reference>
<evidence type="ECO:0000259" key="1">
    <source>
        <dbReference type="PROSITE" id="PS50188"/>
    </source>
</evidence>
<accession>A0A183CD75</accession>
<dbReference type="WBParaSite" id="GPLIN_001082900">
    <property type="protein sequence ID" value="GPLIN_001082900"/>
    <property type="gene ID" value="GPLIN_001082900"/>
</dbReference>
<dbReference type="Pfam" id="PF00622">
    <property type="entry name" value="SPRY"/>
    <property type="match status" value="1"/>
</dbReference>
<organism evidence="2 3">
    <name type="scientific">Globodera pallida</name>
    <name type="common">Potato cyst nematode worm</name>
    <name type="synonym">Heterodera pallida</name>
    <dbReference type="NCBI Taxonomy" id="36090"/>
    <lineage>
        <taxon>Eukaryota</taxon>
        <taxon>Metazoa</taxon>
        <taxon>Ecdysozoa</taxon>
        <taxon>Nematoda</taxon>
        <taxon>Chromadorea</taxon>
        <taxon>Rhabditida</taxon>
        <taxon>Tylenchina</taxon>
        <taxon>Tylenchomorpha</taxon>
        <taxon>Tylenchoidea</taxon>
        <taxon>Heteroderidae</taxon>
        <taxon>Heteroderinae</taxon>
        <taxon>Globodera</taxon>
    </lineage>
</organism>
<dbReference type="InterPro" id="IPR001870">
    <property type="entry name" value="B30.2/SPRY"/>
</dbReference>
<sequence length="128" mass="14295">MPLAKEIGFEGYAYQSCGTFLNHEAPGCYYSDMDDKPRALFEEGIEGIRPGNVVGCGVDFKNKKIFYTLNGERLGPAGEFVDSSVRLFPCVSLARDGDEIEANFGPDFEFKTLLKWDEIVNKNLLPKD</sequence>
<dbReference type="InterPro" id="IPR013320">
    <property type="entry name" value="ConA-like_dom_sf"/>
</dbReference>
<dbReference type="Proteomes" id="UP000050741">
    <property type="component" value="Unassembled WGS sequence"/>
</dbReference>
<name>A0A183CD75_GLOPA</name>
<evidence type="ECO:0000313" key="3">
    <source>
        <dbReference type="WBParaSite" id="GPLIN_001082900"/>
    </source>
</evidence>
<dbReference type="InterPro" id="IPR043136">
    <property type="entry name" value="B30.2/SPRY_sf"/>
</dbReference>
<feature type="domain" description="B30.2/SPRY" evidence="1">
    <location>
        <begin position="1"/>
        <end position="109"/>
    </location>
</feature>
<reference evidence="3" key="2">
    <citation type="submission" date="2016-06" db="UniProtKB">
        <authorList>
            <consortium name="WormBaseParasite"/>
        </authorList>
    </citation>
    <scope>IDENTIFICATION</scope>
</reference>
<protein>
    <submittedName>
        <fullName evidence="3">B30.2/SPRY domain-containing protein</fullName>
    </submittedName>
</protein>
<proteinExistence type="predicted"/>
<dbReference type="InterPro" id="IPR003877">
    <property type="entry name" value="SPRY_dom"/>
</dbReference>
<dbReference type="CDD" id="cd12885">
    <property type="entry name" value="SPRY_RanBP_like"/>
    <property type="match status" value="1"/>
</dbReference>
<dbReference type="AlphaFoldDB" id="A0A183CD75"/>
<dbReference type="SUPFAM" id="SSF49899">
    <property type="entry name" value="Concanavalin A-like lectins/glucanases"/>
    <property type="match status" value="1"/>
</dbReference>
<dbReference type="Gene3D" id="2.60.120.920">
    <property type="match status" value="1"/>
</dbReference>
<dbReference type="InterPro" id="IPR044736">
    <property type="entry name" value="Gid1/RanBPM/SPLA_SPRY"/>
</dbReference>